<organism evidence="3 4">
    <name type="scientific">Evansella caseinilytica</name>
    <dbReference type="NCBI Taxonomy" id="1503961"/>
    <lineage>
        <taxon>Bacteria</taxon>
        <taxon>Bacillati</taxon>
        <taxon>Bacillota</taxon>
        <taxon>Bacilli</taxon>
        <taxon>Bacillales</taxon>
        <taxon>Bacillaceae</taxon>
        <taxon>Evansella</taxon>
    </lineage>
</organism>
<dbReference type="CDD" id="cd02209">
    <property type="entry name" value="cupin_XRE_C"/>
    <property type="match status" value="1"/>
</dbReference>
<dbReference type="InterPro" id="IPR010982">
    <property type="entry name" value="Lambda_DNA-bd_dom_sf"/>
</dbReference>
<dbReference type="CDD" id="cd00093">
    <property type="entry name" value="HTH_XRE"/>
    <property type="match status" value="1"/>
</dbReference>
<evidence type="ECO:0000256" key="1">
    <source>
        <dbReference type="ARBA" id="ARBA00023125"/>
    </source>
</evidence>
<dbReference type="Proteomes" id="UP000198935">
    <property type="component" value="Unassembled WGS sequence"/>
</dbReference>
<dbReference type="STRING" id="1503961.SAMN05421736_12474"/>
<dbReference type="PROSITE" id="PS50943">
    <property type="entry name" value="HTH_CROC1"/>
    <property type="match status" value="1"/>
</dbReference>
<dbReference type="GO" id="GO:0003700">
    <property type="term" value="F:DNA-binding transcription factor activity"/>
    <property type="evidence" value="ECO:0007669"/>
    <property type="project" value="TreeGrafter"/>
</dbReference>
<dbReference type="Pfam" id="PF07883">
    <property type="entry name" value="Cupin_2"/>
    <property type="match status" value="1"/>
</dbReference>
<proteinExistence type="predicted"/>
<dbReference type="PANTHER" id="PTHR46797:SF19">
    <property type="entry name" value="BLL2473 PROTEIN"/>
    <property type="match status" value="1"/>
</dbReference>
<dbReference type="SMART" id="SM00530">
    <property type="entry name" value="HTH_XRE"/>
    <property type="match status" value="1"/>
</dbReference>
<reference evidence="4" key="1">
    <citation type="submission" date="2016-10" db="EMBL/GenBank/DDBJ databases">
        <authorList>
            <person name="Varghese N."/>
            <person name="Submissions S."/>
        </authorList>
    </citation>
    <scope>NUCLEOTIDE SEQUENCE [LARGE SCALE GENOMIC DNA]</scope>
    <source>
        <strain evidence="4">SP</strain>
    </source>
</reference>
<dbReference type="PANTHER" id="PTHR46797">
    <property type="entry name" value="HTH-TYPE TRANSCRIPTIONAL REGULATOR"/>
    <property type="match status" value="1"/>
</dbReference>
<dbReference type="OrthoDB" id="9781521at2"/>
<name>A0A1H3UQM7_9BACI</name>
<dbReference type="SUPFAM" id="SSF47413">
    <property type="entry name" value="lambda repressor-like DNA-binding domains"/>
    <property type="match status" value="1"/>
</dbReference>
<keyword evidence="1" id="KW-0238">DNA-binding</keyword>
<dbReference type="EMBL" id="FNPI01000024">
    <property type="protein sequence ID" value="SDZ64657.1"/>
    <property type="molecule type" value="Genomic_DNA"/>
</dbReference>
<dbReference type="InterPro" id="IPR050807">
    <property type="entry name" value="TransReg_Diox_bact_type"/>
</dbReference>
<dbReference type="GO" id="GO:0005829">
    <property type="term" value="C:cytosol"/>
    <property type="evidence" value="ECO:0007669"/>
    <property type="project" value="TreeGrafter"/>
</dbReference>
<protein>
    <submittedName>
        <fullName evidence="3">Transcriptional regulator, contains XRE-family HTH domain</fullName>
    </submittedName>
</protein>
<sequence length="190" mass="21892">MSGELQFPKKLIGERIREIRREKKLTMEAVAAKVGLSQSMLSHIENGQSNPSLDTLWKLSNVFEVPVFYFFKNLNHQAVEIKRFTEADYFSMLHPNVKYRLLSSNVSKKIEVFELVVEPEQQASLPLLSHGGVEWGYLVKGRLEVIVDHDSYSLEAGDFIHFDSTLKHQFVNRHTERAVGVWIMFSGRLL</sequence>
<evidence type="ECO:0000313" key="3">
    <source>
        <dbReference type="EMBL" id="SDZ64657.1"/>
    </source>
</evidence>
<feature type="domain" description="HTH cro/C1-type" evidence="2">
    <location>
        <begin position="16"/>
        <end position="70"/>
    </location>
</feature>
<evidence type="ECO:0000313" key="4">
    <source>
        <dbReference type="Proteomes" id="UP000198935"/>
    </source>
</evidence>
<evidence type="ECO:0000259" key="2">
    <source>
        <dbReference type="PROSITE" id="PS50943"/>
    </source>
</evidence>
<dbReference type="AlphaFoldDB" id="A0A1H3UQM7"/>
<dbReference type="Gene3D" id="1.10.260.40">
    <property type="entry name" value="lambda repressor-like DNA-binding domains"/>
    <property type="match status" value="1"/>
</dbReference>
<dbReference type="InterPro" id="IPR013096">
    <property type="entry name" value="Cupin_2"/>
</dbReference>
<dbReference type="InterPro" id="IPR001387">
    <property type="entry name" value="Cro/C1-type_HTH"/>
</dbReference>
<gene>
    <name evidence="3" type="ORF">SAMN05421736_12474</name>
</gene>
<dbReference type="InterPro" id="IPR014710">
    <property type="entry name" value="RmlC-like_jellyroll"/>
</dbReference>
<dbReference type="Gene3D" id="2.60.120.10">
    <property type="entry name" value="Jelly Rolls"/>
    <property type="match status" value="1"/>
</dbReference>
<dbReference type="SUPFAM" id="SSF51182">
    <property type="entry name" value="RmlC-like cupins"/>
    <property type="match status" value="1"/>
</dbReference>
<keyword evidence="4" id="KW-1185">Reference proteome</keyword>
<dbReference type="Pfam" id="PF01381">
    <property type="entry name" value="HTH_3"/>
    <property type="match status" value="1"/>
</dbReference>
<dbReference type="GO" id="GO:0003677">
    <property type="term" value="F:DNA binding"/>
    <property type="evidence" value="ECO:0007669"/>
    <property type="project" value="UniProtKB-KW"/>
</dbReference>
<accession>A0A1H3UQM7</accession>
<dbReference type="InterPro" id="IPR011051">
    <property type="entry name" value="RmlC_Cupin_sf"/>
</dbReference>